<gene>
    <name evidence="1" type="ORF">DSM112329_00173</name>
</gene>
<proteinExistence type="predicted"/>
<protein>
    <recommendedName>
        <fullName evidence="2">VWFA domain-containing protein</fullName>
    </recommendedName>
</protein>
<evidence type="ECO:0000313" key="1">
    <source>
        <dbReference type="EMBL" id="XAY03359.1"/>
    </source>
</evidence>
<organism evidence="1">
    <name type="scientific">Paraconexibacter sp. AEG42_29</name>
    <dbReference type="NCBI Taxonomy" id="2997339"/>
    <lineage>
        <taxon>Bacteria</taxon>
        <taxon>Bacillati</taxon>
        <taxon>Actinomycetota</taxon>
        <taxon>Thermoleophilia</taxon>
        <taxon>Solirubrobacterales</taxon>
        <taxon>Paraconexibacteraceae</taxon>
        <taxon>Paraconexibacter</taxon>
    </lineage>
</organism>
<dbReference type="RefSeq" id="WP_354699913.1">
    <property type="nucleotide sequence ID" value="NZ_CP114014.1"/>
</dbReference>
<dbReference type="AlphaFoldDB" id="A0AAU7AP19"/>
<reference evidence="1" key="1">
    <citation type="submission" date="2022-12" db="EMBL/GenBank/DDBJ databases">
        <title>Paraconexibacter alkalitolerans sp. nov. and Baekduia alba sp. nov., isolated from soil and emended description of the genera Paraconexibacter (Chun et al., 2020) and Baekduia (An et al., 2020).</title>
        <authorList>
            <person name="Vieira S."/>
            <person name="Huber K.J."/>
            <person name="Geppert A."/>
            <person name="Wolf J."/>
            <person name="Neumann-Schaal M."/>
            <person name="Muesken M."/>
            <person name="Overmann J."/>
        </authorList>
    </citation>
    <scope>NUCLEOTIDE SEQUENCE</scope>
    <source>
        <strain evidence="1">AEG42_29</strain>
    </source>
</reference>
<name>A0AAU7AP19_9ACTN</name>
<accession>A0AAU7AP19</accession>
<dbReference type="KEGG" id="parq:DSM112329_00173"/>
<dbReference type="PROSITE" id="PS51257">
    <property type="entry name" value="PROKAR_LIPOPROTEIN"/>
    <property type="match status" value="1"/>
</dbReference>
<sequence>MNIFIKVWDQPFKFPALIIPAVVATFLATGCGQQMQAVCPDVPERVVLVPSTSASDLATSQDLGPAVAAQAVARAANSCGRISVGLQNNAVESDLELLSLELTPKRTMAFNAKPVIKPLIKEAEAFVQDTLLGPLATIPPTNGSPFINGLIKMATELNAHGGVPATIILLGDGIAIERTPSGGLVDFRTTDVPKALLDEFVPLLAPLKASCVMLVSAGAESDLTDETLRNGQKLLGDTLNEAGIGFVATRSRDVPTSCPAIP</sequence>
<evidence type="ECO:0008006" key="2">
    <source>
        <dbReference type="Google" id="ProtNLM"/>
    </source>
</evidence>
<dbReference type="EMBL" id="CP114014">
    <property type="protein sequence ID" value="XAY03359.1"/>
    <property type="molecule type" value="Genomic_DNA"/>
</dbReference>